<dbReference type="PANTHER" id="PTHR21621:SF0">
    <property type="entry name" value="BETA-CITRYLGLUTAMATE SYNTHASE B-RELATED"/>
    <property type="match status" value="1"/>
</dbReference>
<proteinExistence type="predicted"/>
<dbReference type="Proteomes" id="UP000014139">
    <property type="component" value="Unassembled WGS sequence"/>
</dbReference>
<dbReference type="GO" id="GO:0016740">
    <property type="term" value="F:transferase activity"/>
    <property type="evidence" value="ECO:0007669"/>
    <property type="project" value="UniProtKB-KW"/>
</dbReference>
<dbReference type="Gene3D" id="3.30.1490.20">
    <property type="entry name" value="ATP-grasp fold, A domain"/>
    <property type="match status" value="1"/>
</dbReference>
<comment type="caution">
    <text evidence="3">The sequence shown here is derived from an EMBL/GenBank/DDBJ whole genome shotgun (WGS) entry which is preliminary data.</text>
</comment>
<dbReference type="SUPFAM" id="SSF56059">
    <property type="entry name" value="Glutathione synthetase ATP-binding domain-like"/>
    <property type="match status" value="1"/>
</dbReference>
<gene>
    <name evidence="3" type="ORF">H480_29421</name>
</gene>
<dbReference type="Pfam" id="PF08443">
    <property type="entry name" value="RimK"/>
    <property type="match status" value="1"/>
</dbReference>
<dbReference type="Gene3D" id="3.30.470.20">
    <property type="entry name" value="ATP-grasp fold, B domain"/>
    <property type="match status" value="1"/>
</dbReference>
<evidence type="ECO:0000256" key="1">
    <source>
        <dbReference type="PROSITE-ProRule" id="PRU00409"/>
    </source>
</evidence>
<keyword evidence="1" id="KW-0547">Nucleotide-binding</keyword>
<dbReference type="PROSITE" id="PS50975">
    <property type="entry name" value="ATP_GRASP"/>
    <property type="match status" value="1"/>
</dbReference>
<dbReference type="GO" id="GO:0046872">
    <property type="term" value="F:metal ion binding"/>
    <property type="evidence" value="ECO:0007669"/>
    <property type="project" value="InterPro"/>
</dbReference>
<organism evidence="3 4">
    <name type="scientific">Amycolatopsis vancoresmycina DSM 44592</name>
    <dbReference type="NCBI Taxonomy" id="1292037"/>
    <lineage>
        <taxon>Bacteria</taxon>
        <taxon>Bacillati</taxon>
        <taxon>Actinomycetota</taxon>
        <taxon>Actinomycetes</taxon>
        <taxon>Pseudonocardiales</taxon>
        <taxon>Pseudonocardiaceae</taxon>
        <taxon>Amycolatopsis</taxon>
    </lineage>
</organism>
<dbReference type="InterPro" id="IPR013651">
    <property type="entry name" value="ATP-grasp_RimK-type"/>
</dbReference>
<reference evidence="3 4" key="1">
    <citation type="submission" date="2013-02" db="EMBL/GenBank/DDBJ databases">
        <title>Draft genome sequence of Amycolatopsis vancoresmycina strain DSM 44592T.</title>
        <authorList>
            <person name="Kumar S."/>
            <person name="Kaur N."/>
            <person name="Kaur C."/>
            <person name="Raghava G.P.S."/>
            <person name="Mayilraj S."/>
        </authorList>
    </citation>
    <scope>NUCLEOTIDE SEQUENCE [LARGE SCALE GENOMIC DNA]</scope>
    <source>
        <strain evidence="3 4">DSM 44592</strain>
    </source>
</reference>
<dbReference type="InterPro" id="IPR013815">
    <property type="entry name" value="ATP_grasp_subdomain_1"/>
</dbReference>
<evidence type="ECO:0000259" key="2">
    <source>
        <dbReference type="PROSITE" id="PS50975"/>
    </source>
</evidence>
<evidence type="ECO:0000313" key="4">
    <source>
        <dbReference type="Proteomes" id="UP000014139"/>
    </source>
</evidence>
<dbReference type="GO" id="GO:0016879">
    <property type="term" value="F:ligase activity, forming carbon-nitrogen bonds"/>
    <property type="evidence" value="ECO:0007669"/>
    <property type="project" value="TreeGrafter"/>
</dbReference>
<sequence length="307" mass="33263">MRIGIVAWDHEDPDSPELARTGRDLGHDTSVFFLGDVSCDLTAGAVGTTIGGEPATAFDLIISRAQIRYEQAQSDHERYGLLCQVPGVTVLDPADVYLNAESKLLALQRLGAAGLPIAPTRCCRNPADVAAALADWGEVVVKPSFGLGGADVERVRNLGHDSALVEGLLKKYERLVCQPYYPHPDGDLRVTVVGDEAPLNMRRVPRSTGWKSNAKQGATVHMVTPPPELVEVSTRAARVMGVTMAGLDFLPTPDGHKIIEFNNCPGWYPAPEDHRRHLTERVIEIMVGIHEAGHRVNGRAPEPRPVG</sequence>
<dbReference type="Gene3D" id="3.40.50.20">
    <property type="match status" value="1"/>
</dbReference>
<protein>
    <submittedName>
        <fullName evidence="3">Glutathione synthase/ribosomal protein S6 modification glutaminyl transferase-like protein</fullName>
    </submittedName>
</protein>
<keyword evidence="4" id="KW-1185">Reference proteome</keyword>
<keyword evidence="1" id="KW-0067">ATP-binding</keyword>
<feature type="domain" description="ATP-grasp" evidence="2">
    <location>
        <begin position="107"/>
        <end position="287"/>
    </location>
</feature>
<evidence type="ECO:0000313" key="3">
    <source>
        <dbReference type="EMBL" id="EOD64909.1"/>
    </source>
</evidence>
<accession>R1I362</accession>
<dbReference type="InterPro" id="IPR011761">
    <property type="entry name" value="ATP-grasp"/>
</dbReference>
<dbReference type="PATRIC" id="fig|1292037.4.peg.5541"/>
<name>R1I362_9PSEU</name>
<dbReference type="GO" id="GO:0005524">
    <property type="term" value="F:ATP binding"/>
    <property type="evidence" value="ECO:0007669"/>
    <property type="project" value="UniProtKB-UniRule"/>
</dbReference>
<dbReference type="AlphaFoldDB" id="R1I362"/>
<keyword evidence="3" id="KW-0808">Transferase</keyword>
<dbReference type="PANTHER" id="PTHR21621">
    <property type="entry name" value="RIBOSOMAL PROTEIN S6 MODIFICATION PROTEIN"/>
    <property type="match status" value="1"/>
</dbReference>
<dbReference type="GO" id="GO:0005737">
    <property type="term" value="C:cytoplasm"/>
    <property type="evidence" value="ECO:0007669"/>
    <property type="project" value="TreeGrafter"/>
</dbReference>
<dbReference type="OrthoDB" id="9803907at2"/>
<dbReference type="RefSeq" id="WP_003104663.1">
    <property type="nucleotide sequence ID" value="NZ_AOUO01000464.1"/>
</dbReference>
<dbReference type="eggNOG" id="COG0189">
    <property type="taxonomic scope" value="Bacteria"/>
</dbReference>
<dbReference type="EMBL" id="AOUO01000464">
    <property type="protein sequence ID" value="EOD64909.1"/>
    <property type="molecule type" value="Genomic_DNA"/>
</dbReference>